<keyword evidence="9" id="KW-1185">Reference proteome</keyword>
<keyword evidence="5" id="KW-0325">Glycoprotein</keyword>
<keyword evidence="2" id="KW-0719">Serine esterase</keyword>
<evidence type="ECO:0000256" key="4">
    <source>
        <dbReference type="ARBA" id="ARBA00023157"/>
    </source>
</evidence>
<protein>
    <recommendedName>
        <fullName evidence="6">Carboxylic ester hydrolase</fullName>
        <ecNumber evidence="6">3.1.1.-</ecNumber>
    </recommendedName>
</protein>
<keyword evidence="4" id="KW-1015">Disulfide bond</keyword>
<name>A0A6J2JM82_BOMMA</name>
<keyword evidence="3 6" id="KW-0378">Hydrolase</keyword>
<proteinExistence type="inferred from homology"/>
<gene>
    <name evidence="10" type="primary">LOC114243354</name>
</gene>
<dbReference type="KEGG" id="bman:114243354"/>
<dbReference type="InterPro" id="IPR029058">
    <property type="entry name" value="AB_hydrolase_fold"/>
</dbReference>
<evidence type="ECO:0000256" key="7">
    <source>
        <dbReference type="SAM" id="Phobius"/>
    </source>
</evidence>
<evidence type="ECO:0000259" key="8">
    <source>
        <dbReference type="Pfam" id="PF00135"/>
    </source>
</evidence>
<dbReference type="GO" id="GO:0052689">
    <property type="term" value="F:carboxylic ester hydrolase activity"/>
    <property type="evidence" value="ECO:0007669"/>
    <property type="project" value="UniProtKB-KW"/>
</dbReference>
<evidence type="ECO:0000256" key="1">
    <source>
        <dbReference type="ARBA" id="ARBA00005964"/>
    </source>
</evidence>
<dbReference type="Pfam" id="PF00135">
    <property type="entry name" value="COesterase"/>
    <property type="match status" value="1"/>
</dbReference>
<dbReference type="EC" id="3.1.1.-" evidence="6"/>
<dbReference type="PANTHER" id="PTHR43142:SF1">
    <property type="entry name" value="CARBOXYLIC ESTER HYDROLASE"/>
    <property type="match status" value="1"/>
</dbReference>
<evidence type="ECO:0000256" key="2">
    <source>
        <dbReference type="ARBA" id="ARBA00022487"/>
    </source>
</evidence>
<dbReference type="RefSeq" id="XP_028030610.1">
    <property type="nucleotide sequence ID" value="XM_028174809.1"/>
</dbReference>
<dbReference type="CTD" id="100500760"/>
<keyword evidence="7" id="KW-0472">Membrane</keyword>
<evidence type="ECO:0000256" key="5">
    <source>
        <dbReference type="ARBA" id="ARBA00023180"/>
    </source>
</evidence>
<dbReference type="InterPro" id="IPR019826">
    <property type="entry name" value="Carboxylesterase_B_AS"/>
</dbReference>
<evidence type="ECO:0000313" key="9">
    <source>
        <dbReference type="Proteomes" id="UP000504629"/>
    </source>
</evidence>
<sequence length="611" mass="69080">MYTAQRVYYKKARRDCVSTISDSTMFYTVSSVTLILIGSAIYAESFTKKCDVLVKLDSGPVCGREESANKNTKYFSFQGIPYAKPPVGARRFSELEPLEPWSEPFYAYEEGPACPSRDITYGSITVKRKGMSENCIYANVFVPASATLNSDELCEDNSLPILVNIHGGGFQTGSGNRDLHGPELLMLKDVIVVNFNYRLAIFGYLSLASHKIPGNNGLRDMVTLLKWVQRNAKVFGGDPKRVTILGESAGAASVHLLMLSRASKGLFNKAIIMSGTAIPNFYSSSPIYAKYIADMFLGELGLNSTELTSDEIHQTLTELPLDDIMRANDVVQYRAGLTSFVPVVEKEGHDYTRIIDDDPITLISQGVGKDIPLLMGFNKDEGEYFKWIITIYNIVDRYKSNPAVILSPRLAYELPPQEASAKGIFVGKRYFDGEPTVDGFVKSVADIYFQYPMIKLAQWRILLNSAPTYFYEFSYESDFSITKRANWLSYKGTAHVEDLTYVFHTTTFLGSQVSVPPKTRDDQMRDWMSTLFSNYVRCNNPTCNKRDDPRWPPINEEELMFQVIKEPNVYNMSSLPKQLEDMVEFHDGVDDQVRMQSEILKEQKKKHSMYE</sequence>
<keyword evidence="7" id="KW-1133">Transmembrane helix</keyword>
<keyword evidence="7" id="KW-0812">Transmembrane</keyword>
<comment type="similarity">
    <text evidence="1 6">Belongs to the type-B carboxylesterase/lipase family.</text>
</comment>
<feature type="transmembrane region" description="Helical" evidence="7">
    <location>
        <begin position="20"/>
        <end position="43"/>
    </location>
</feature>
<evidence type="ECO:0000256" key="3">
    <source>
        <dbReference type="ARBA" id="ARBA00022801"/>
    </source>
</evidence>
<dbReference type="AlphaFoldDB" id="A0A6J2JM82"/>
<reference evidence="10" key="1">
    <citation type="submission" date="2025-08" db="UniProtKB">
        <authorList>
            <consortium name="RefSeq"/>
        </authorList>
    </citation>
    <scope>IDENTIFICATION</scope>
    <source>
        <tissue evidence="10">Silk gland</tissue>
    </source>
</reference>
<dbReference type="PANTHER" id="PTHR43142">
    <property type="entry name" value="CARBOXYLIC ESTER HYDROLASE"/>
    <property type="match status" value="1"/>
</dbReference>
<dbReference type="SUPFAM" id="SSF53474">
    <property type="entry name" value="alpha/beta-Hydrolases"/>
    <property type="match status" value="1"/>
</dbReference>
<dbReference type="PROSITE" id="PS00122">
    <property type="entry name" value="CARBOXYLESTERASE_B_1"/>
    <property type="match status" value="1"/>
</dbReference>
<dbReference type="InterPro" id="IPR002018">
    <property type="entry name" value="CarbesteraseB"/>
</dbReference>
<organism evidence="9 10">
    <name type="scientific">Bombyx mandarina</name>
    <name type="common">Wild silk moth</name>
    <name type="synonym">Wild silkworm</name>
    <dbReference type="NCBI Taxonomy" id="7092"/>
    <lineage>
        <taxon>Eukaryota</taxon>
        <taxon>Metazoa</taxon>
        <taxon>Ecdysozoa</taxon>
        <taxon>Arthropoda</taxon>
        <taxon>Hexapoda</taxon>
        <taxon>Insecta</taxon>
        <taxon>Pterygota</taxon>
        <taxon>Neoptera</taxon>
        <taxon>Endopterygota</taxon>
        <taxon>Lepidoptera</taxon>
        <taxon>Glossata</taxon>
        <taxon>Ditrysia</taxon>
        <taxon>Bombycoidea</taxon>
        <taxon>Bombycidae</taxon>
        <taxon>Bombycinae</taxon>
        <taxon>Bombyx</taxon>
    </lineage>
</organism>
<evidence type="ECO:0000256" key="6">
    <source>
        <dbReference type="RuleBase" id="RU361235"/>
    </source>
</evidence>
<dbReference type="Proteomes" id="UP000504629">
    <property type="component" value="Unplaced"/>
</dbReference>
<dbReference type="OrthoDB" id="19653at2759"/>
<feature type="domain" description="Carboxylesterase type B" evidence="8">
    <location>
        <begin position="53"/>
        <end position="569"/>
    </location>
</feature>
<dbReference type="GeneID" id="114243354"/>
<accession>A0A6J2JM82</accession>
<dbReference type="Gene3D" id="3.40.50.1820">
    <property type="entry name" value="alpha/beta hydrolase"/>
    <property type="match status" value="1"/>
</dbReference>
<evidence type="ECO:0000313" key="10">
    <source>
        <dbReference type="RefSeq" id="XP_028030610.1"/>
    </source>
</evidence>